<keyword evidence="4" id="KW-1185">Reference proteome</keyword>
<dbReference type="Proteomes" id="UP000050411">
    <property type="component" value="Unassembled WGS sequence"/>
</dbReference>
<evidence type="ECO:0000313" key="3">
    <source>
        <dbReference type="Proteomes" id="UP000050411"/>
    </source>
</evidence>
<sequence length="134" mass="15268">MKLEAENSPVLIDVNQAQLVKVLKKLKSYGPSSYACITDDDGNYVQVAGGRFTCFIERYDAKSKALFRGYHSNSSTNFEDGSLLSFGAGRVQLKKDEWFNIDDVIEVFSRFNQNQPLPENIYWREVKILNQSDS</sequence>
<accession>A0A0N8R1G3</accession>
<organism evidence="1 3">
    <name type="scientific">Pseudomonas congelans</name>
    <dbReference type="NCBI Taxonomy" id="200452"/>
    <lineage>
        <taxon>Bacteria</taxon>
        <taxon>Pseudomonadati</taxon>
        <taxon>Pseudomonadota</taxon>
        <taxon>Gammaproteobacteria</taxon>
        <taxon>Pseudomonadales</taxon>
        <taxon>Pseudomonadaceae</taxon>
        <taxon>Pseudomonas</taxon>
    </lineage>
</organism>
<dbReference type="EMBL" id="FNJH01000001">
    <property type="protein sequence ID" value="SDO69015.1"/>
    <property type="molecule type" value="Genomic_DNA"/>
</dbReference>
<dbReference type="PATRIC" id="fig|200452.3.peg.4929"/>
<dbReference type="EMBL" id="LJQB01000063">
    <property type="protein sequence ID" value="KPW83910.1"/>
    <property type="molecule type" value="Genomic_DNA"/>
</dbReference>
<evidence type="ECO:0000313" key="2">
    <source>
        <dbReference type="EMBL" id="SDO69015.1"/>
    </source>
</evidence>
<name>A0A0N8R1G3_9PSED</name>
<proteinExistence type="predicted"/>
<dbReference type="RefSeq" id="WP_010428178.1">
    <property type="nucleotide sequence ID" value="NZ_FNJH01000001.1"/>
</dbReference>
<comment type="caution">
    <text evidence="1">The sequence shown here is derived from an EMBL/GenBank/DDBJ whole genome shotgun (WGS) entry which is preliminary data.</text>
</comment>
<dbReference type="GeneID" id="65074411"/>
<gene>
    <name evidence="1" type="ORF">ALO92_04114</name>
    <name evidence="2" type="ORF">SAMN05216596_1011170</name>
</gene>
<evidence type="ECO:0000313" key="1">
    <source>
        <dbReference type="EMBL" id="KPW83910.1"/>
    </source>
</evidence>
<dbReference type="AlphaFoldDB" id="A0A0N8R1G3"/>
<reference evidence="1 3" key="1">
    <citation type="submission" date="2015-09" db="EMBL/GenBank/DDBJ databases">
        <title>Genome announcement of multiple Pseudomonas syringae strains.</title>
        <authorList>
            <person name="Thakur S."/>
            <person name="Wang P.W."/>
            <person name="Gong Y."/>
            <person name="Weir B.S."/>
            <person name="Guttman D.S."/>
        </authorList>
    </citation>
    <scope>NUCLEOTIDE SEQUENCE [LARGE SCALE GENOMIC DNA]</scope>
    <source>
        <strain evidence="1 3">ICMP19117</strain>
    </source>
</reference>
<dbReference type="Proteomes" id="UP000183042">
    <property type="component" value="Unassembled WGS sequence"/>
</dbReference>
<evidence type="ECO:0000313" key="4">
    <source>
        <dbReference type="Proteomes" id="UP000183042"/>
    </source>
</evidence>
<protein>
    <submittedName>
        <fullName evidence="1">Uncharacterized protein</fullName>
    </submittedName>
</protein>
<reference evidence="2 4" key="2">
    <citation type="submission" date="2016-10" db="EMBL/GenBank/DDBJ databases">
        <authorList>
            <person name="Varghese N."/>
            <person name="Submissions S."/>
        </authorList>
    </citation>
    <scope>NUCLEOTIDE SEQUENCE [LARGE SCALE GENOMIC DNA]</scope>
    <source>
        <strain evidence="2 4">DSM 14939</strain>
    </source>
</reference>